<protein>
    <recommendedName>
        <fullName evidence="4">2-dehydropantoate 2-reductase</fullName>
        <ecNumber evidence="4">1.1.1.169</ecNumber>
    </recommendedName>
    <alternativeName>
        <fullName evidence="4">Ketopantoate reductase</fullName>
    </alternativeName>
</protein>
<dbReference type="Gene3D" id="1.10.1040.10">
    <property type="entry name" value="N-(1-d-carboxylethyl)-l-norvaline Dehydrogenase, domain 2"/>
    <property type="match status" value="1"/>
</dbReference>
<reference evidence="7 8" key="2">
    <citation type="submission" date="2023-06" db="EMBL/GenBank/DDBJ databases">
        <title>Identification and characterization of horizontal gene transfer across gut microbiota members of farm animals based on homology search.</title>
        <authorList>
            <person name="Schwarzerova J."/>
            <person name="Nykrynova M."/>
            <person name="Jureckova K."/>
            <person name="Cejkova D."/>
            <person name="Rychlik I."/>
        </authorList>
    </citation>
    <scope>NUCLEOTIDE SEQUENCE [LARGE SCALE GENOMIC DNA]</scope>
    <source>
        <strain evidence="7 8">ET39</strain>
    </source>
</reference>
<dbReference type="NCBIfam" id="TIGR00745">
    <property type="entry name" value="apbA_panE"/>
    <property type="match status" value="1"/>
</dbReference>
<dbReference type="Pfam" id="PF02558">
    <property type="entry name" value="ApbA"/>
    <property type="match status" value="1"/>
</dbReference>
<dbReference type="EMBL" id="JAUDCG010000016">
    <property type="protein sequence ID" value="MDM8156986.1"/>
    <property type="molecule type" value="Genomic_DNA"/>
</dbReference>
<comment type="similarity">
    <text evidence="1 4">Belongs to the ketopantoate reductase family.</text>
</comment>
<dbReference type="InterPro" id="IPR036291">
    <property type="entry name" value="NAD(P)-bd_dom_sf"/>
</dbReference>
<dbReference type="Proteomes" id="UP001529340">
    <property type="component" value="Unassembled WGS sequence"/>
</dbReference>
<feature type="domain" description="Ketopantoate reductase N-terminal" evidence="5">
    <location>
        <begin position="7"/>
        <end position="146"/>
    </location>
</feature>
<proteinExistence type="inferred from homology"/>
<name>A0ABT7UBH3_9FIRM</name>
<comment type="pathway">
    <text evidence="4">Cofactor biosynthesis; (R)-pantothenate biosynthesis; (R)-pantoate from 3-methyl-2-oxobutanoate: step 2/2.</text>
</comment>
<comment type="function">
    <text evidence="4">Catalyzes the NADPH-dependent reduction of ketopantoate into pantoic acid.</text>
</comment>
<dbReference type="InterPro" id="IPR008927">
    <property type="entry name" value="6-PGluconate_DH-like_C_sf"/>
</dbReference>
<dbReference type="PANTHER" id="PTHR21708">
    <property type="entry name" value="PROBABLE 2-DEHYDROPANTOATE 2-REDUCTASE"/>
    <property type="match status" value="1"/>
</dbReference>
<dbReference type="SUPFAM" id="SSF51735">
    <property type="entry name" value="NAD(P)-binding Rossmann-fold domains"/>
    <property type="match status" value="1"/>
</dbReference>
<dbReference type="InterPro" id="IPR013328">
    <property type="entry name" value="6PGD_dom2"/>
</dbReference>
<sequence>MQTIQRVGIIGRGAIGALYGSLLQQGGVSELIFIADEQRRERYAREPFLINGQPARFTYRSEGAPLDLILIATKQSGLRSAIEQIRSFVDAHTLLLPCLNGITSETITRRSYARDQVIRCIVQGMDATCLGQELHYSRIGEILIGADHEEQQESIRSLKAFFDAMHIPCRVASDILREQWNKLMLNCGINQVCALHRCGYGGCQSGAPHQAEFIAAMKEVQAVANAQGIPLNDQDLRNWVQLVDQLDPQAMPSMAQDMVSGRKSELELFSGTVVPIARKLSIDVPVLTSLLEKITAMEQEL</sequence>
<evidence type="ECO:0000313" key="8">
    <source>
        <dbReference type="Proteomes" id="UP001529340"/>
    </source>
</evidence>
<keyword evidence="3 4" id="KW-0560">Oxidoreductase</keyword>
<dbReference type="Gene3D" id="3.40.50.720">
    <property type="entry name" value="NAD(P)-binding Rossmann-like Domain"/>
    <property type="match status" value="1"/>
</dbReference>
<accession>A0ABT7UBH3</accession>
<dbReference type="InterPro" id="IPR051402">
    <property type="entry name" value="KPR-Related"/>
</dbReference>
<organism evidence="7 8">
    <name type="scientific">Amedibacillus dolichus</name>
    <dbReference type="NCBI Taxonomy" id="31971"/>
    <lineage>
        <taxon>Bacteria</taxon>
        <taxon>Bacillati</taxon>
        <taxon>Bacillota</taxon>
        <taxon>Erysipelotrichia</taxon>
        <taxon>Erysipelotrichales</taxon>
        <taxon>Erysipelotrichaceae</taxon>
        <taxon>Amedibacillus</taxon>
    </lineage>
</organism>
<dbReference type="RefSeq" id="WP_289607449.1">
    <property type="nucleotide sequence ID" value="NZ_JAUDCG010000016.1"/>
</dbReference>
<keyword evidence="2 4" id="KW-0521">NADP</keyword>
<evidence type="ECO:0000256" key="1">
    <source>
        <dbReference type="ARBA" id="ARBA00007870"/>
    </source>
</evidence>
<comment type="catalytic activity">
    <reaction evidence="4">
        <text>(R)-pantoate + NADP(+) = 2-dehydropantoate + NADPH + H(+)</text>
        <dbReference type="Rhea" id="RHEA:16233"/>
        <dbReference type="ChEBI" id="CHEBI:11561"/>
        <dbReference type="ChEBI" id="CHEBI:15378"/>
        <dbReference type="ChEBI" id="CHEBI:15980"/>
        <dbReference type="ChEBI" id="CHEBI:57783"/>
        <dbReference type="ChEBI" id="CHEBI:58349"/>
        <dbReference type="EC" id="1.1.1.169"/>
    </reaction>
</comment>
<evidence type="ECO:0000259" key="6">
    <source>
        <dbReference type="Pfam" id="PF08546"/>
    </source>
</evidence>
<dbReference type="Pfam" id="PF08546">
    <property type="entry name" value="ApbA_C"/>
    <property type="match status" value="1"/>
</dbReference>
<gene>
    <name evidence="7" type="ORF">QUV96_04970</name>
</gene>
<evidence type="ECO:0000256" key="3">
    <source>
        <dbReference type="ARBA" id="ARBA00023002"/>
    </source>
</evidence>
<evidence type="ECO:0000313" key="7">
    <source>
        <dbReference type="EMBL" id="MDM8156986.1"/>
    </source>
</evidence>
<reference evidence="8" key="1">
    <citation type="submission" date="2023-06" db="EMBL/GenBank/DDBJ databases">
        <title>Identification and characterization of horizontal gene transfer across gut microbiota members of farm animals based on homology search.</title>
        <authorList>
            <person name="Zeman M."/>
            <person name="Kubasova T."/>
            <person name="Jahodarova E."/>
            <person name="Nykrynova M."/>
            <person name="Rychlik I."/>
        </authorList>
    </citation>
    <scope>NUCLEOTIDE SEQUENCE [LARGE SCALE GENOMIC DNA]</scope>
    <source>
        <strain evidence="8">ET39</strain>
    </source>
</reference>
<evidence type="ECO:0000259" key="5">
    <source>
        <dbReference type="Pfam" id="PF02558"/>
    </source>
</evidence>
<comment type="caution">
    <text evidence="7">The sequence shown here is derived from an EMBL/GenBank/DDBJ whole genome shotgun (WGS) entry which is preliminary data.</text>
</comment>
<dbReference type="SUPFAM" id="SSF48179">
    <property type="entry name" value="6-phosphogluconate dehydrogenase C-terminal domain-like"/>
    <property type="match status" value="1"/>
</dbReference>
<evidence type="ECO:0000256" key="2">
    <source>
        <dbReference type="ARBA" id="ARBA00022857"/>
    </source>
</evidence>
<reference evidence="7 8" key="3">
    <citation type="submission" date="2023-06" db="EMBL/GenBank/DDBJ databases">
        <authorList>
            <person name="Zeman M."/>
            <person name="Kubasova T."/>
            <person name="Jahodarova E."/>
            <person name="Nykrynova M."/>
            <person name="Rychlik I."/>
        </authorList>
    </citation>
    <scope>NUCLEOTIDE SEQUENCE [LARGE SCALE GENOMIC DNA]</scope>
    <source>
        <strain evidence="7 8">ET39</strain>
    </source>
</reference>
<feature type="domain" description="Ketopantoate reductase C-terminal" evidence="6">
    <location>
        <begin position="174"/>
        <end position="298"/>
    </location>
</feature>
<keyword evidence="8" id="KW-1185">Reference proteome</keyword>
<dbReference type="PANTHER" id="PTHR21708:SF26">
    <property type="entry name" value="2-DEHYDROPANTOATE 2-REDUCTASE"/>
    <property type="match status" value="1"/>
</dbReference>
<dbReference type="EC" id="1.1.1.169" evidence="4"/>
<dbReference type="InterPro" id="IPR013332">
    <property type="entry name" value="KPR_N"/>
</dbReference>
<evidence type="ECO:0000256" key="4">
    <source>
        <dbReference type="RuleBase" id="RU362068"/>
    </source>
</evidence>
<keyword evidence="4" id="KW-0566">Pantothenate biosynthesis</keyword>
<dbReference type="InterPro" id="IPR013752">
    <property type="entry name" value="KPA_reductase"/>
</dbReference>
<dbReference type="InterPro" id="IPR003710">
    <property type="entry name" value="ApbA"/>
</dbReference>